<dbReference type="AlphaFoldDB" id="A0A1I2N6S2"/>
<dbReference type="EMBL" id="FOOI01000003">
    <property type="protein sequence ID" value="SFF99645.1"/>
    <property type="molecule type" value="Genomic_DNA"/>
</dbReference>
<organism evidence="3 4">
    <name type="scientific">Actinopolymorpha cephalotaxi</name>
    <dbReference type="NCBI Taxonomy" id="504797"/>
    <lineage>
        <taxon>Bacteria</taxon>
        <taxon>Bacillati</taxon>
        <taxon>Actinomycetota</taxon>
        <taxon>Actinomycetes</taxon>
        <taxon>Propionibacteriales</taxon>
        <taxon>Actinopolymorphaceae</taxon>
        <taxon>Actinopolymorpha</taxon>
    </lineage>
</organism>
<gene>
    <name evidence="2" type="ORF">FHR37_004500</name>
    <name evidence="3" type="ORF">SAMN05421678_103244</name>
</gene>
<feature type="transmembrane region" description="Helical" evidence="1">
    <location>
        <begin position="49"/>
        <end position="68"/>
    </location>
</feature>
<dbReference type="EMBL" id="JACBZA010000001">
    <property type="protein sequence ID" value="NYH85649.1"/>
    <property type="molecule type" value="Genomic_DNA"/>
</dbReference>
<dbReference type="Proteomes" id="UP000533017">
    <property type="component" value="Unassembled WGS sequence"/>
</dbReference>
<proteinExistence type="predicted"/>
<keyword evidence="1" id="KW-0812">Transmembrane</keyword>
<accession>A0A1I2N6S2</accession>
<evidence type="ECO:0000313" key="3">
    <source>
        <dbReference type="EMBL" id="SFF99645.1"/>
    </source>
</evidence>
<protein>
    <submittedName>
        <fullName evidence="3">Uncharacterized protein</fullName>
    </submittedName>
</protein>
<evidence type="ECO:0000313" key="5">
    <source>
        <dbReference type="Proteomes" id="UP000533017"/>
    </source>
</evidence>
<dbReference type="RefSeq" id="WP_092882242.1">
    <property type="nucleotide sequence ID" value="NZ_FOOI01000003.1"/>
</dbReference>
<evidence type="ECO:0000313" key="4">
    <source>
        <dbReference type="Proteomes" id="UP000199052"/>
    </source>
</evidence>
<reference evidence="2 5" key="2">
    <citation type="submission" date="2020-07" db="EMBL/GenBank/DDBJ databases">
        <title>Sequencing the genomes of 1000 actinobacteria strains.</title>
        <authorList>
            <person name="Klenk H.-P."/>
        </authorList>
    </citation>
    <scope>NUCLEOTIDE SEQUENCE [LARGE SCALE GENOMIC DNA]</scope>
    <source>
        <strain evidence="2 5">DSM 45117</strain>
    </source>
</reference>
<keyword evidence="1" id="KW-0472">Membrane</keyword>
<evidence type="ECO:0000256" key="1">
    <source>
        <dbReference type="SAM" id="Phobius"/>
    </source>
</evidence>
<dbReference type="STRING" id="504797.SAMN05421678_103244"/>
<dbReference type="OrthoDB" id="3673627at2"/>
<reference evidence="3 4" key="1">
    <citation type="submission" date="2016-10" db="EMBL/GenBank/DDBJ databases">
        <authorList>
            <person name="de Groot N.N."/>
        </authorList>
    </citation>
    <scope>NUCLEOTIDE SEQUENCE [LARGE SCALE GENOMIC DNA]</scope>
    <source>
        <strain evidence="3 4">CPCC 202808</strain>
    </source>
</reference>
<keyword evidence="5" id="KW-1185">Reference proteome</keyword>
<dbReference type="Proteomes" id="UP000199052">
    <property type="component" value="Unassembled WGS sequence"/>
</dbReference>
<name>A0A1I2N6S2_9ACTN</name>
<sequence>MTGIETRDIEENLRAELNRRAATVAWAGPYADPYPQVMRRRRRQRSRRTAVVVAAALAAAAIGLPRALPQLGDSFQAAKARLAAVDGARKSWPTRGSLAGDEAYLDRVRGWGAQIDGSSPAAVHVLYAGDVGDRRVVVVDSLSGLNFRIGARGSLRRLPGSFPHESTRDLIGFAVPDGQRTIVTALTAPGAEEVQYSPAQKFAADGSITRTWEPMTYENDTFVASTDAPASRTIRLRTVKDGKVTSDLRSVITEHLEGSPVASRALRTLVLNATGRPVPKLADSVAELESVALHPGDITSVKVPWRYREGHGKLWVGLTLGIRGGGTLRAVFGDEHPDGRGDQVLASPALDAVGAIPSADADRTPYVWTDFCKVHAFVPPNLSTVRSAQVLVSGRPVATVPVRDGFLHARACPGADVPASTEGRIAVRLSDTDGKVVWSGRPVPAVTASYAGLDIPSTLHRKVR</sequence>
<keyword evidence="1" id="KW-1133">Transmembrane helix</keyword>
<evidence type="ECO:0000313" key="2">
    <source>
        <dbReference type="EMBL" id="NYH85649.1"/>
    </source>
</evidence>